<feature type="non-terminal residue" evidence="8">
    <location>
        <position position="1"/>
    </location>
</feature>
<keyword evidence="6 7" id="KW-0472">Membrane</keyword>
<evidence type="ECO:0000256" key="1">
    <source>
        <dbReference type="ARBA" id="ARBA00004325"/>
    </source>
</evidence>
<dbReference type="EMBL" id="GEEE01014663">
    <property type="protein sequence ID" value="JAP48562.1"/>
    <property type="molecule type" value="Transcribed_RNA"/>
</dbReference>
<reference evidence="8" key="1">
    <citation type="submission" date="2016-01" db="EMBL/GenBank/DDBJ databases">
        <title>Reference transcriptome for the parasite Schistocephalus solidus: insights into the molecular evolution of parasitism.</title>
        <authorList>
            <person name="Hebert F.O."/>
            <person name="Grambauer S."/>
            <person name="Barber I."/>
            <person name="Landry C.R."/>
            <person name="Aubin-Horth N."/>
        </authorList>
    </citation>
    <scope>NUCLEOTIDE SEQUENCE</scope>
</reference>
<dbReference type="AlphaFoldDB" id="A0A0X3NM47"/>
<keyword evidence="3 7" id="KW-0812">Transmembrane</keyword>
<keyword evidence="4 7" id="KW-1133">Transmembrane helix</keyword>
<dbReference type="GO" id="GO:0061617">
    <property type="term" value="C:MICOS complex"/>
    <property type="evidence" value="ECO:0007669"/>
    <property type="project" value="UniProtKB-UniRule"/>
</dbReference>
<evidence type="ECO:0000313" key="9">
    <source>
        <dbReference type="EMBL" id="JAP48562.1"/>
    </source>
</evidence>
<keyword evidence="9" id="KW-0449">Lipoprotein</keyword>
<protein>
    <recommendedName>
        <fullName evidence="7">MICOS complex subunit</fullName>
    </recommendedName>
</protein>
<evidence type="ECO:0000256" key="3">
    <source>
        <dbReference type="ARBA" id="ARBA00022692"/>
    </source>
</evidence>
<comment type="subcellular location">
    <subcellularLocation>
        <location evidence="7">Mitochondrion inner membrane</location>
    </subcellularLocation>
    <subcellularLocation>
        <location evidence="1">Mitochondrion membrane</location>
    </subcellularLocation>
</comment>
<dbReference type="Pfam" id="PF09769">
    <property type="entry name" value="ApoO"/>
    <property type="match status" value="1"/>
</dbReference>
<sequence>DTEILAVRAKSSSSKHFEDVRTDFHVLIRDFRVFFVMKAGELPIYKKFPDENTEYVLTPRENSALRSYLLSVITPARTSIQEWYSTAETNTQKTVKRLVENSLRALFYILLAFFVEICEFVREDPVILARGGFITVCGLGGLVLGSRGGVLRQAVYGTLSTGVGFTVCYPSVVSSATKCLWNSSTSKLSEAFKEFKNK</sequence>
<proteinExistence type="inferred from homology"/>
<accession>A0A0X3NM47</accession>
<organism evidence="8">
    <name type="scientific">Schistocephalus solidus</name>
    <name type="common">Tapeworm</name>
    <dbReference type="NCBI Taxonomy" id="70667"/>
    <lineage>
        <taxon>Eukaryota</taxon>
        <taxon>Metazoa</taxon>
        <taxon>Spiralia</taxon>
        <taxon>Lophotrochozoa</taxon>
        <taxon>Platyhelminthes</taxon>
        <taxon>Cestoda</taxon>
        <taxon>Eucestoda</taxon>
        <taxon>Diphyllobothriidea</taxon>
        <taxon>Diphyllobothriidae</taxon>
        <taxon>Schistocephalus</taxon>
    </lineage>
</organism>
<keyword evidence="7" id="KW-0999">Mitochondrion inner membrane</keyword>
<evidence type="ECO:0000256" key="6">
    <source>
        <dbReference type="ARBA" id="ARBA00023136"/>
    </source>
</evidence>
<name>A0A0X3NM47_SCHSO</name>
<evidence type="ECO:0000313" key="8">
    <source>
        <dbReference type="EMBL" id="JAP40788.1"/>
    </source>
</evidence>
<evidence type="ECO:0000256" key="2">
    <source>
        <dbReference type="ARBA" id="ARBA00010904"/>
    </source>
</evidence>
<dbReference type="GO" id="GO:0042407">
    <property type="term" value="P:cristae formation"/>
    <property type="evidence" value="ECO:0007669"/>
    <property type="project" value="InterPro"/>
</dbReference>
<evidence type="ECO:0000256" key="7">
    <source>
        <dbReference type="RuleBase" id="RU363021"/>
    </source>
</evidence>
<dbReference type="InterPro" id="IPR019166">
    <property type="entry name" value="MIC26/MIC27"/>
</dbReference>
<comment type="subunit">
    <text evidence="7">Component of the mitochondrial contact site and cristae organizing system (MICOS) complex.</text>
</comment>
<feature type="transmembrane region" description="Helical" evidence="7">
    <location>
        <begin position="128"/>
        <end position="145"/>
    </location>
</feature>
<dbReference type="EMBL" id="GEEE01022437">
    <property type="protein sequence ID" value="JAP40788.1"/>
    <property type="molecule type" value="Transcribed_RNA"/>
</dbReference>
<dbReference type="InterPro" id="IPR033182">
    <property type="entry name" value="MIC26/MIC27_animal"/>
</dbReference>
<dbReference type="PANTHER" id="PTHR14564">
    <property type="entry name" value="MICOS COMPLEX SUBUNIT MIC26 / MIC27 FAMILY MEMBER"/>
    <property type="match status" value="1"/>
</dbReference>
<evidence type="ECO:0000256" key="4">
    <source>
        <dbReference type="ARBA" id="ARBA00022989"/>
    </source>
</evidence>
<gene>
    <name evidence="8" type="ORF">TR113964</name>
</gene>
<keyword evidence="5 7" id="KW-0496">Mitochondrion</keyword>
<comment type="similarity">
    <text evidence="2">Belongs to the apolipoprotein O/MICOS complex subunit Mic27 family.</text>
</comment>
<evidence type="ECO:0000256" key="5">
    <source>
        <dbReference type="ARBA" id="ARBA00023128"/>
    </source>
</evidence>
<comment type="function">
    <text evidence="7">Component of the MICOS complex, a large protein complex of the mitochondrial inner membrane that plays crucial roles in the maintenance of crista junctions, inner membrane architecture, and formation of contact sites to the outer membrane.</text>
</comment>
<feature type="transmembrane region" description="Helical" evidence="7">
    <location>
        <begin position="105"/>
        <end position="122"/>
    </location>
</feature>